<dbReference type="OrthoDB" id="7345147at2"/>
<dbReference type="PANTHER" id="PTHR41291:SF1">
    <property type="entry name" value="DNA ALKYLATION REPAIR PROTEIN"/>
    <property type="match status" value="1"/>
</dbReference>
<proteinExistence type="predicted"/>
<keyword evidence="2" id="KW-1185">Reference proteome</keyword>
<dbReference type="InterPro" id="IPR016024">
    <property type="entry name" value="ARM-type_fold"/>
</dbReference>
<dbReference type="Pfam" id="PF08713">
    <property type="entry name" value="DNA_alkylation"/>
    <property type="match status" value="1"/>
</dbReference>
<dbReference type="Gene3D" id="1.25.10.90">
    <property type="match status" value="1"/>
</dbReference>
<protein>
    <submittedName>
        <fullName evidence="1">DNA alkylation repair protein</fullName>
    </submittedName>
</protein>
<gene>
    <name evidence="1" type="ORF">BSQ44_12260</name>
</gene>
<dbReference type="PANTHER" id="PTHR41291">
    <property type="entry name" value="DNA ALKYLATION REPAIR PROTEIN"/>
    <property type="match status" value="1"/>
</dbReference>
<dbReference type="STRING" id="1670800.BSQ44_12260"/>
<evidence type="ECO:0000313" key="2">
    <source>
        <dbReference type="Proteomes" id="UP000182840"/>
    </source>
</evidence>
<dbReference type="SUPFAM" id="SSF48371">
    <property type="entry name" value="ARM repeat"/>
    <property type="match status" value="1"/>
</dbReference>
<accession>A0A1L3SRL9</accession>
<name>A0A1L3SRL9_9HYPH</name>
<evidence type="ECO:0000313" key="1">
    <source>
        <dbReference type="EMBL" id="APH72049.1"/>
    </source>
</evidence>
<dbReference type="AlphaFoldDB" id="A0A1L3SRL9"/>
<sequence>MPAPSPDWTAGQVIDHLRATGSEENRAGMARYGIVTDKAFGVGNSELRPLARRIGRDHARALKLWDSGWREARLLACFTEEKTKVDADQARRWAGDFNSWEIVDTAADLFSDTGLHPLIPEFASDDREFVRRTAFAMMAWAAVHAKKEPDATFIGWLPLIEAHSTDPRNFVKKAVNWALRQIGKRSTALNGPALALARALSESQDRTARWIGKDAMKELSAEKTLERLARKR</sequence>
<dbReference type="Proteomes" id="UP000182840">
    <property type="component" value="Chromosome"/>
</dbReference>
<organism evidence="1 2">
    <name type="scientific">Aquibium oceanicum</name>
    <dbReference type="NCBI Taxonomy" id="1670800"/>
    <lineage>
        <taxon>Bacteria</taxon>
        <taxon>Pseudomonadati</taxon>
        <taxon>Pseudomonadota</taxon>
        <taxon>Alphaproteobacteria</taxon>
        <taxon>Hyphomicrobiales</taxon>
        <taxon>Phyllobacteriaceae</taxon>
        <taxon>Aquibium</taxon>
    </lineage>
</organism>
<reference evidence="2" key="1">
    <citation type="submission" date="2016-11" db="EMBL/GenBank/DDBJ databases">
        <title>Mesorhizobium oceanicum sp. nov., isolated from deep seawater in South China Sea.</title>
        <authorList>
            <person name="Fu G.-Y."/>
        </authorList>
    </citation>
    <scope>NUCLEOTIDE SEQUENCE [LARGE SCALE GENOMIC DNA]</scope>
    <source>
        <strain evidence="2">B7</strain>
    </source>
</reference>
<dbReference type="KEGG" id="meso:BSQ44_12260"/>
<dbReference type="EMBL" id="CP018171">
    <property type="protein sequence ID" value="APH72049.1"/>
    <property type="molecule type" value="Genomic_DNA"/>
</dbReference>
<dbReference type="RefSeq" id="WP_072604504.1">
    <property type="nucleotide sequence ID" value="NZ_CP018171.1"/>
</dbReference>
<dbReference type="CDD" id="cd06561">
    <property type="entry name" value="AlkD_like"/>
    <property type="match status" value="1"/>
</dbReference>
<dbReference type="InterPro" id="IPR014825">
    <property type="entry name" value="DNA_alkylation"/>
</dbReference>